<dbReference type="EMBL" id="JACHJQ010000010">
    <property type="protein sequence ID" value="MBB4911526.1"/>
    <property type="molecule type" value="Genomic_DNA"/>
</dbReference>
<dbReference type="Proteomes" id="UP000520767">
    <property type="component" value="Unassembled WGS sequence"/>
</dbReference>
<protein>
    <submittedName>
        <fullName evidence="2">Uncharacterized protein</fullName>
    </submittedName>
</protein>
<keyword evidence="3" id="KW-1185">Reference proteome</keyword>
<reference evidence="2 3" key="1">
    <citation type="submission" date="2020-08" db="EMBL/GenBank/DDBJ databases">
        <title>Genomic Encyclopedia of Type Strains, Phase III (KMG-III): the genomes of soil and plant-associated and newly described type strains.</title>
        <authorList>
            <person name="Whitman W."/>
        </authorList>
    </citation>
    <scope>NUCLEOTIDE SEQUENCE [LARGE SCALE GENOMIC DNA]</scope>
    <source>
        <strain evidence="2 3">CECT 8960</strain>
    </source>
</reference>
<evidence type="ECO:0000313" key="3">
    <source>
        <dbReference type="Proteomes" id="UP000520767"/>
    </source>
</evidence>
<feature type="compositionally biased region" description="Basic and acidic residues" evidence="1">
    <location>
        <begin position="49"/>
        <end position="60"/>
    </location>
</feature>
<comment type="caution">
    <text evidence="2">The sequence shown here is derived from an EMBL/GenBank/DDBJ whole genome shotgun (WGS) entry which is preliminary data.</text>
</comment>
<evidence type="ECO:0000313" key="2">
    <source>
        <dbReference type="EMBL" id="MBB4911526.1"/>
    </source>
</evidence>
<evidence type="ECO:0000256" key="1">
    <source>
        <dbReference type="SAM" id="MobiDB-lite"/>
    </source>
</evidence>
<feature type="region of interest" description="Disordered" evidence="1">
    <location>
        <begin position="18"/>
        <end position="134"/>
    </location>
</feature>
<dbReference type="AlphaFoldDB" id="A0A7W7QD99"/>
<proteinExistence type="predicted"/>
<sequence length="262" mass="28979">MAVRLDLLEWDEHVPSLSAPGRCGRRRPPRDHRPQCPVGGAVVPRRRSRGDGRSPQRRVDVLTFARPIANPAQSTHGRRLARESRTPPQRGTVRIPTEVVTCRSTISPSGTPPARRLRARSPAATRSGRSPEQWRTSKLRILGDMPAVVHRIIVAGDPAPDRTADLIGTWTTPQAPMPAPPVPCSSSYIPSRRPNRLEMSCAFRLRPARPARLHLSRRVVIAAAVTTRREGDQITAQGDCVPLREGHTSAWVEPWPSRTRTG</sequence>
<organism evidence="2 3">
    <name type="scientific">Actinophytocola algeriensis</name>
    <dbReference type="NCBI Taxonomy" id="1768010"/>
    <lineage>
        <taxon>Bacteria</taxon>
        <taxon>Bacillati</taxon>
        <taxon>Actinomycetota</taxon>
        <taxon>Actinomycetes</taxon>
        <taxon>Pseudonocardiales</taxon>
        <taxon>Pseudonocardiaceae</taxon>
    </lineage>
</organism>
<accession>A0A7W7QD99</accession>
<gene>
    <name evidence="2" type="ORF">FHR82_007796</name>
</gene>
<name>A0A7W7QD99_9PSEU</name>